<keyword evidence="2" id="KW-1185">Reference proteome</keyword>
<name>A0A0S3UFY0_9CAUD</name>
<protein>
    <submittedName>
        <fullName evidence="1">Uncharacterized protein</fullName>
    </submittedName>
</protein>
<sequence>MSTNELPNPSISEKMRLRHYYGYMRLRFNADGTVDGQKGSDWGLLLTSREWMKTLTLWRQGR</sequence>
<reference evidence="1" key="1">
    <citation type="journal article" date="2016" name="Genome Announc.">
        <title>Complete Genome Sequences of Broad-Host-Range Pseudomonas aeruginosa Bacteriophages phiR18 and phiS12-1.</title>
        <authorList>
            <person name="Furusawa T."/>
            <person name="Iwano H."/>
            <person name="Higuchi H."/>
            <person name="Usui M."/>
            <person name="Maruyama F."/>
            <person name="Nakagawa I."/>
            <person name="Yokota H."/>
            <person name="Tamura Y."/>
        </authorList>
    </citation>
    <scope>NUCLEOTIDE SEQUENCE [LARGE SCALE GENOMIC DNA]</scope>
</reference>
<organism evidence="1 2">
    <name type="scientific">Pseudomonas phage phiR18</name>
    <dbReference type="NCBI Taxonomy" id="1752027"/>
    <lineage>
        <taxon>Viruses</taxon>
        <taxon>Duplodnaviria</taxon>
        <taxon>Heunggongvirae</taxon>
        <taxon>Uroviricota</taxon>
        <taxon>Caudoviricetes</taxon>
        <taxon>Kochitakasuvirus</taxon>
        <taxon>Kochitakasuvirus R18</taxon>
    </lineage>
</organism>
<dbReference type="KEGG" id="vg:40080244"/>
<dbReference type="Proteomes" id="UP000221614">
    <property type="component" value="Segment"/>
</dbReference>
<dbReference type="RefSeq" id="YP_009604350.1">
    <property type="nucleotide sequence ID" value="NC_041964.1"/>
</dbReference>
<proteinExistence type="predicted"/>
<evidence type="ECO:0000313" key="1">
    <source>
        <dbReference type="EMBL" id="BAU16378.1"/>
    </source>
</evidence>
<accession>A0A0S3UFY0</accession>
<dbReference type="EMBL" id="LC102729">
    <property type="protein sequence ID" value="BAU16378.1"/>
    <property type="molecule type" value="Genomic_DNA"/>
</dbReference>
<dbReference type="GeneID" id="40080244"/>
<evidence type="ECO:0000313" key="2">
    <source>
        <dbReference type="Proteomes" id="UP000221614"/>
    </source>
</evidence>